<evidence type="ECO:0000313" key="2">
    <source>
        <dbReference type="Proteomes" id="UP001183794"/>
    </source>
</evidence>
<comment type="caution">
    <text evidence="1">The sequence shown here is derived from an EMBL/GenBank/DDBJ whole genome shotgun (WGS) entry which is preliminary data.</text>
</comment>
<name>A0ABU2B2T8_9MICC</name>
<proteinExistence type="predicted"/>
<keyword evidence="2" id="KW-1185">Reference proteome</keyword>
<organism evidence="1 2">
    <name type="scientific">Enteractinococcus fodinae</name>
    <dbReference type="NCBI Taxonomy" id="684663"/>
    <lineage>
        <taxon>Bacteria</taxon>
        <taxon>Bacillati</taxon>
        <taxon>Actinomycetota</taxon>
        <taxon>Actinomycetes</taxon>
        <taxon>Micrococcales</taxon>
        <taxon>Micrococcaceae</taxon>
    </lineage>
</organism>
<dbReference type="InterPro" id="IPR035985">
    <property type="entry name" value="Ubiquitin-activating_enz"/>
</dbReference>
<protein>
    <recommendedName>
        <fullName evidence="3">THIF-type NAD/FAD binding fold domain-containing protein</fullName>
    </recommendedName>
</protein>
<gene>
    <name evidence="1" type="ORF">J2S62_000961</name>
</gene>
<evidence type="ECO:0008006" key="3">
    <source>
        <dbReference type="Google" id="ProtNLM"/>
    </source>
</evidence>
<reference evidence="1 2" key="1">
    <citation type="submission" date="2023-07" db="EMBL/GenBank/DDBJ databases">
        <title>Sequencing the genomes of 1000 actinobacteria strains.</title>
        <authorList>
            <person name="Klenk H.-P."/>
        </authorList>
    </citation>
    <scope>NUCLEOTIDE SEQUENCE [LARGE SCALE GENOMIC DNA]</scope>
    <source>
        <strain evidence="1 2">DSM 22966</strain>
    </source>
</reference>
<dbReference type="Gene3D" id="3.40.50.720">
    <property type="entry name" value="NAD(P)-binding Rossmann-like Domain"/>
    <property type="match status" value="1"/>
</dbReference>
<dbReference type="RefSeq" id="WP_310171993.1">
    <property type="nucleotide sequence ID" value="NZ_BAABHE010000002.1"/>
</dbReference>
<dbReference type="SUPFAM" id="SSF69572">
    <property type="entry name" value="Activating enzymes of the ubiquitin-like proteins"/>
    <property type="match status" value="1"/>
</dbReference>
<accession>A0ABU2B2T8</accession>
<dbReference type="EMBL" id="JAVDYJ010000001">
    <property type="protein sequence ID" value="MDR7346704.1"/>
    <property type="molecule type" value="Genomic_DNA"/>
</dbReference>
<sequence length="372" mass="40488">MQINPGLSFTQLSVTHFQIGSGYRALELTGVTHPVRTFLHRLREGIADGEEYIVAKDCQVSEVDCHLLLTKLAPVLVSTLNQDHFVISADPDHRGSLARLRCVTPVFKAGKFHGLAPHDRQEFQTQRHRAAIQIFGLGRTGVALTKILQDSGLGHLNVWDATRVTSADIGTGLRESDIGQIRALATAAALNPKYRRPSVHPTGWFRQPELAGLATVHITLGGFNAETILAAKNQRHPYLPVVVRDDEIDIGPWVVQQGHTCPLCLISPSTVSNTPLLQRMTALREHSGGIETIAGAHLVAGLIATDVLTMVDSQQLRHQVPITKHGVVPGMTLNTFTRVHLANGWVQTFEVDPRPGCCVALPELRIASTSAP</sequence>
<dbReference type="Proteomes" id="UP001183794">
    <property type="component" value="Unassembled WGS sequence"/>
</dbReference>
<evidence type="ECO:0000313" key="1">
    <source>
        <dbReference type="EMBL" id="MDR7346704.1"/>
    </source>
</evidence>